<dbReference type="EMBL" id="GGEC01056724">
    <property type="protein sequence ID" value="MBX37208.1"/>
    <property type="molecule type" value="Transcribed_RNA"/>
</dbReference>
<sequence length="29" mass="3404">MQKNLKDLGRLYNQKEAIFSGIREMGIFC</sequence>
<name>A0A2P2N418_RHIMU</name>
<protein>
    <submittedName>
        <fullName evidence="1">Uncharacterized protein</fullName>
    </submittedName>
</protein>
<evidence type="ECO:0000313" key="1">
    <source>
        <dbReference type="EMBL" id="MBX37208.1"/>
    </source>
</evidence>
<accession>A0A2P2N418</accession>
<dbReference type="AlphaFoldDB" id="A0A2P2N418"/>
<organism evidence="1">
    <name type="scientific">Rhizophora mucronata</name>
    <name type="common">Asiatic mangrove</name>
    <dbReference type="NCBI Taxonomy" id="61149"/>
    <lineage>
        <taxon>Eukaryota</taxon>
        <taxon>Viridiplantae</taxon>
        <taxon>Streptophyta</taxon>
        <taxon>Embryophyta</taxon>
        <taxon>Tracheophyta</taxon>
        <taxon>Spermatophyta</taxon>
        <taxon>Magnoliopsida</taxon>
        <taxon>eudicotyledons</taxon>
        <taxon>Gunneridae</taxon>
        <taxon>Pentapetalae</taxon>
        <taxon>rosids</taxon>
        <taxon>fabids</taxon>
        <taxon>Malpighiales</taxon>
        <taxon>Rhizophoraceae</taxon>
        <taxon>Rhizophora</taxon>
    </lineage>
</organism>
<proteinExistence type="predicted"/>
<reference evidence="1" key="1">
    <citation type="submission" date="2018-02" db="EMBL/GenBank/DDBJ databases">
        <title>Rhizophora mucronata_Transcriptome.</title>
        <authorList>
            <person name="Meera S.P."/>
            <person name="Sreeshan A."/>
            <person name="Augustine A."/>
        </authorList>
    </citation>
    <scope>NUCLEOTIDE SEQUENCE</scope>
    <source>
        <tissue evidence="1">Leaf</tissue>
    </source>
</reference>